<keyword evidence="1" id="KW-0472">Membrane</keyword>
<gene>
    <name evidence="2" type="ORF">HMPREF0446_01376</name>
</gene>
<dbReference type="Proteomes" id="UP000002939">
    <property type="component" value="Unassembled WGS sequence"/>
</dbReference>
<dbReference type="eggNOG" id="COG0759">
    <property type="taxonomic scope" value="Bacteria"/>
</dbReference>
<comment type="subcellular location">
    <subcellularLocation>
        <location evidence="1">Cell membrane</location>
        <topology evidence="1">Peripheral membrane protein</topology>
        <orientation evidence="1">Cytoplasmic side</orientation>
    </subcellularLocation>
</comment>
<dbReference type="EMBL" id="ACRF02000003">
    <property type="protein sequence ID" value="EEW92531.1"/>
    <property type="molecule type" value="Genomic_DNA"/>
</dbReference>
<keyword evidence="1" id="KW-1003">Cell membrane</keyword>
<dbReference type="RefSeq" id="WP_006703652.1">
    <property type="nucleotide sequence ID" value="NZ_KI391971.1"/>
</dbReference>
<organism evidence="2 3">
    <name type="scientific">Granulicatella elegans ATCC 700633</name>
    <dbReference type="NCBI Taxonomy" id="626369"/>
    <lineage>
        <taxon>Bacteria</taxon>
        <taxon>Bacillati</taxon>
        <taxon>Bacillota</taxon>
        <taxon>Bacilli</taxon>
        <taxon>Lactobacillales</taxon>
        <taxon>Carnobacteriaceae</taxon>
        <taxon>Granulicatella</taxon>
    </lineage>
</organism>
<dbReference type="HOGENOM" id="CLU_144811_5_2_9"/>
<evidence type="ECO:0000313" key="3">
    <source>
        <dbReference type="Proteomes" id="UP000002939"/>
    </source>
</evidence>
<sequence>MKRIMIGLVRGYQKWISPLFPPSCIYRPTCSTYMIQAIEKHGAIKGVIMGIGRIMRCHPFILGGQDPVPDEFTVRRHKDYRKKRSCQCCQPIEIKKEGD</sequence>
<dbReference type="AlphaFoldDB" id="D0BN41"/>
<proteinExistence type="inferred from homology"/>
<protein>
    <recommendedName>
        <fullName evidence="1">Putative membrane protein insertion efficiency factor</fullName>
    </recommendedName>
</protein>
<dbReference type="Pfam" id="PF01809">
    <property type="entry name" value="YidD"/>
    <property type="match status" value="1"/>
</dbReference>
<comment type="function">
    <text evidence="1">Could be involved in insertion of integral membrane proteins into the membrane.</text>
</comment>
<dbReference type="SMART" id="SM01234">
    <property type="entry name" value="Haemolytic"/>
    <property type="match status" value="1"/>
</dbReference>
<reference evidence="2" key="1">
    <citation type="submission" date="2009-09" db="EMBL/GenBank/DDBJ databases">
        <authorList>
            <consortium name="The Broad Institute Genome Sequencing Platform"/>
            <person name="Ward D."/>
            <person name="Feldgarden M."/>
            <person name="Earl A."/>
            <person name="Young S.K."/>
            <person name="Zeng Q."/>
            <person name="Koehrsen M."/>
            <person name="Alvarado L."/>
            <person name="Berlin A."/>
            <person name="Bochicchio J."/>
            <person name="Borenstein D."/>
            <person name="Chapman S.B."/>
            <person name="Chen Z."/>
            <person name="Engels R."/>
            <person name="Freedman E."/>
            <person name="Gellesch M."/>
            <person name="Goldberg J."/>
            <person name="Griggs A."/>
            <person name="Gujja S."/>
            <person name="Heilman E."/>
            <person name="Heiman D."/>
            <person name="Hepburn T."/>
            <person name="Howarth C."/>
            <person name="Jen D."/>
            <person name="Larson L."/>
            <person name="Lewis B."/>
            <person name="Mehta T."/>
            <person name="Park D."/>
            <person name="Pearson M."/>
            <person name="Roberts A."/>
            <person name="Saif S."/>
            <person name="Shea T."/>
            <person name="Shenoy N."/>
            <person name="Sisk P."/>
            <person name="Stolte C."/>
            <person name="Sykes S."/>
            <person name="Thomson T."/>
            <person name="Walk T."/>
            <person name="White J."/>
            <person name="Yandava C."/>
            <person name="Sibley C.D."/>
            <person name="Field T.R."/>
            <person name="Grinwis M."/>
            <person name="Eshaghurshan C.S."/>
            <person name="Surette M.G."/>
            <person name="Haas B."/>
            <person name="Nusbaum C."/>
            <person name="Birren B."/>
        </authorList>
    </citation>
    <scope>NUCLEOTIDE SEQUENCE [LARGE SCALE GENOMIC DNA]</scope>
    <source>
        <strain evidence="2">ATCC 700633</strain>
    </source>
</reference>
<dbReference type="OrthoDB" id="9801753at2"/>
<reference evidence="2" key="2">
    <citation type="submission" date="2011-10" db="EMBL/GenBank/DDBJ databases">
        <title>The Genome Sequence of Granulicatella elegans ATCC 700633.</title>
        <authorList>
            <consortium name="The Broad Institute Genome Sequencing Platform"/>
            <consortium name="The Broad Institute Genome Sequencing Center for Infectious Disease"/>
            <person name="Earl A."/>
            <person name="Ward D."/>
            <person name="Feldgarden M."/>
            <person name="Gevers D."/>
            <person name="Sibley C.D."/>
            <person name="Field T.R."/>
            <person name="Grinwis M."/>
            <person name="Eshaghurshan C.S."/>
            <person name="Surette M.G."/>
            <person name="Young S.K."/>
            <person name="Zeng Q."/>
            <person name="Gargeya S."/>
            <person name="Fitzgerald M."/>
            <person name="Haas B."/>
            <person name="Abouelleil A."/>
            <person name="Alvarado L."/>
            <person name="Arachchi H.M."/>
            <person name="Berlin A."/>
            <person name="Brown A."/>
            <person name="Chapman S.B."/>
            <person name="Chen Z."/>
            <person name="Dunbar C."/>
            <person name="Freedman E."/>
            <person name="Gearin G."/>
            <person name="Goldberg J."/>
            <person name="Griggs A."/>
            <person name="Gujja S."/>
            <person name="Heiman D."/>
            <person name="Howarth C."/>
            <person name="Larson L."/>
            <person name="Lui A."/>
            <person name="MacDonald P.J.P."/>
            <person name="Montmayeur A."/>
            <person name="Murphy C."/>
            <person name="Neiman D."/>
            <person name="Pearson M."/>
            <person name="Priest M."/>
            <person name="Roberts A."/>
            <person name="Saif S."/>
            <person name="Shea T."/>
            <person name="Shenoy N."/>
            <person name="Sisk P."/>
            <person name="Stolte C."/>
            <person name="Sykes S."/>
            <person name="Wortman J."/>
            <person name="Nusbaum C."/>
            <person name="Birren B."/>
        </authorList>
    </citation>
    <scope>NUCLEOTIDE SEQUENCE [LARGE SCALE GENOMIC DNA]</scope>
    <source>
        <strain evidence="2">ATCC 700633</strain>
    </source>
</reference>
<comment type="caution">
    <text evidence="2">The sequence shown here is derived from an EMBL/GenBank/DDBJ whole genome shotgun (WGS) entry which is preliminary data.</text>
</comment>
<evidence type="ECO:0000256" key="1">
    <source>
        <dbReference type="HAMAP-Rule" id="MF_00386"/>
    </source>
</evidence>
<name>D0BN41_9LACT</name>
<comment type="similarity">
    <text evidence="1">Belongs to the UPF0161 family.</text>
</comment>
<dbReference type="InterPro" id="IPR002696">
    <property type="entry name" value="Membr_insert_effic_factor_YidD"/>
</dbReference>
<accession>D0BN41</accession>
<dbReference type="STRING" id="626369.HMPREF0446_01376"/>
<dbReference type="PANTHER" id="PTHR33383">
    <property type="entry name" value="MEMBRANE PROTEIN INSERTION EFFICIENCY FACTOR-RELATED"/>
    <property type="match status" value="1"/>
</dbReference>
<dbReference type="GO" id="GO:0005886">
    <property type="term" value="C:plasma membrane"/>
    <property type="evidence" value="ECO:0007669"/>
    <property type="project" value="UniProtKB-SubCell"/>
</dbReference>
<dbReference type="NCBIfam" id="TIGR00278">
    <property type="entry name" value="membrane protein insertion efficiency factor YidD"/>
    <property type="match status" value="1"/>
</dbReference>
<keyword evidence="3" id="KW-1185">Reference proteome</keyword>
<dbReference type="HAMAP" id="MF_00386">
    <property type="entry name" value="UPF0161_YidD"/>
    <property type="match status" value="1"/>
</dbReference>
<dbReference type="PANTHER" id="PTHR33383:SF1">
    <property type="entry name" value="MEMBRANE PROTEIN INSERTION EFFICIENCY FACTOR-RELATED"/>
    <property type="match status" value="1"/>
</dbReference>
<evidence type="ECO:0000313" key="2">
    <source>
        <dbReference type="EMBL" id="EEW92531.1"/>
    </source>
</evidence>